<dbReference type="InterPro" id="IPR016709">
    <property type="entry name" value="HadA-like"/>
</dbReference>
<dbReference type="EMBL" id="FNKD01000003">
    <property type="protein sequence ID" value="SDQ91202.1"/>
    <property type="molecule type" value="Genomic_DNA"/>
</dbReference>
<dbReference type="InterPro" id="IPR029069">
    <property type="entry name" value="HotDog_dom_sf"/>
</dbReference>
<dbReference type="Proteomes" id="UP000199444">
    <property type="component" value="Unassembled WGS sequence"/>
</dbReference>
<dbReference type="InterPro" id="IPR039569">
    <property type="entry name" value="FAS1-like_DH_region"/>
</dbReference>
<dbReference type="RefSeq" id="WP_092493768.1">
    <property type="nucleotide sequence ID" value="NZ_FNKD01000003.1"/>
</dbReference>
<dbReference type="STRING" id="553311.SAMN05216231_3007"/>
<accession>A0A1H1ER32</accession>
<protein>
    <submittedName>
        <fullName evidence="2">Acyl dehydratase</fullName>
    </submittedName>
</protein>
<proteinExistence type="predicted"/>
<gene>
    <name evidence="2" type="ORF">SAMN05216231_3007</name>
</gene>
<dbReference type="SUPFAM" id="SSF54637">
    <property type="entry name" value="Thioesterase/thiol ester dehydrase-isomerase"/>
    <property type="match status" value="1"/>
</dbReference>
<evidence type="ECO:0000259" key="1">
    <source>
        <dbReference type="Pfam" id="PF13452"/>
    </source>
</evidence>
<dbReference type="CDD" id="cd03441">
    <property type="entry name" value="R_hydratase_like"/>
    <property type="match status" value="1"/>
</dbReference>
<keyword evidence="3" id="KW-1185">Reference proteome</keyword>
<dbReference type="PIRSF" id="PIRSF018072">
    <property type="entry name" value="UCP018072"/>
    <property type="match status" value="1"/>
</dbReference>
<dbReference type="Gene3D" id="3.10.129.10">
    <property type="entry name" value="Hotdog Thioesterase"/>
    <property type="match status" value="1"/>
</dbReference>
<feature type="domain" description="FAS1-like dehydratase" evidence="1">
    <location>
        <begin position="6"/>
        <end position="132"/>
    </location>
</feature>
<organism evidence="2 3">
    <name type="scientific">Virgibacillus salinus</name>
    <dbReference type="NCBI Taxonomy" id="553311"/>
    <lineage>
        <taxon>Bacteria</taxon>
        <taxon>Bacillati</taxon>
        <taxon>Bacillota</taxon>
        <taxon>Bacilli</taxon>
        <taxon>Bacillales</taxon>
        <taxon>Bacillaceae</taxon>
        <taxon>Virgibacillus</taxon>
    </lineage>
</organism>
<dbReference type="Pfam" id="PF13452">
    <property type="entry name" value="FAS1_DH_region"/>
    <property type="match status" value="1"/>
</dbReference>
<reference evidence="2 3" key="1">
    <citation type="submission" date="2016-10" db="EMBL/GenBank/DDBJ databases">
        <authorList>
            <person name="de Groot N.N."/>
        </authorList>
    </citation>
    <scope>NUCLEOTIDE SEQUENCE [LARGE SCALE GENOMIC DNA]</scope>
    <source>
        <strain evidence="2 3">CGMCC 1.10449</strain>
    </source>
</reference>
<evidence type="ECO:0000313" key="2">
    <source>
        <dbReference type="EMBL" id="SDQ91202.1"/>
    </source>
</evidence>
<name>A0A1H1ER32_9BACI</name>
<evidence type="ECO:0000313" key="3">
    <source>
        <dbReference type="Proteomes" id="UP000199444"/>
    </source>
</evidence>
<dbReference type="AlphaFoldDB" id="A0A1H1ER32"/>
<sequence>MLKDSIGKKSTKVKNIVERGMVKRFAESIGDLHPIFMDEAFGKQTSYGKNIVPPTFPRVFEYGEVDGLYLPNVGLIHGEQTYHYERPLLVGEAIYCYTEVADYYEKNGNNGLMGFVILKRYGEDPKGNVIFTEEQVVIITEAVRKELVR</sequence>